<gene>
    <name evidence="2" type="ORF">LH652_00675</name>
</gene>
<reference evidence="2 3" key="1">
    <citation type="submission" date="2021-10" db="EMBL/GenBank/DDBJ databases">
        <title>Sequencing the mobilome of antimicrobial resistant bacterial isolates spanning a range of GC content: The potential of a sustainable low cost, low infrastructure approach for surveillance with Oxford Nanopore sequencing.</title>
        <authorList>
            <person name="Sands K."/>
        </authorList>
    </citation>
    <scope>NUCLEOTIDE SEQUENCE [LARGE SCALE GENOMIC DNA]</scope>
    <source>
        <strain evidence="2 3">MIN-202</strain>
    </source>
</reference>
<evidence type="ECO:0000313" key="3">
    <source>
        <dbReference type="Proteomes" id="UP001201240"/>
    </source>
</evidence>
<organism evidence="2 3">
    <name type="scientific">Ureaplasma urealyticum</name>
    <name type="common">Ureaplasma urealyticum biotype 2</name>
    <dbReference type="NCBI Taxonomy" id="2130"/>
    <lineage>
        <taxon>Bacteria</taxon>
        <taxon>Bacillati</taxon>
        <taxon>Mycoplasmatota</taxon>
        <taxon>Mycoplasmoidales</taxon>
        <taxon>Mycoplasmoidaceae</taxon>
        <taxon>Ureaplasma</taxon>
    </lineage>
</organism>
<accession>A0ABD4SJ95</accession>
<protein>
    <recommendedName>
        <fullName evidence="4">Lipoprotein</fullName>
    </recommendedName>
</protein>
<evidence type="ECO:0000256" key="1">
    <source>
        <dbReference type="SAM" id="Phobius"/>
    </source>
</evidence>
<keyword evidence="1" id="KW-0812">Transmembrane</keyword>
<name>A0ABD4SJ95_UREUR</name>
<keyword evidence="1" id="KW-0472">Membrane</keyword>
<sequence>MNYLLISPYAYIEKEKNKLLAFALSSPLIFSPLIFTIASCAKKDDNKDRSELKSWIKSFNFDGNHFNKQTQNYTKAFIYELLFI</sequence>
<dbReference type="AlphaFoldDB" id="A0ABD4SJ95"/>
<dbReference type="Proteomes" id="UP001201240">
    <property type="component" value="Unassembled WGS sequence"/>
</dbReference>
<comment type="caution">
    <text evidence="2">The sequence shown here is derived from an EMBL/GenBank/DDBJ whole genome shotgun (WGS) entry which is preliminary data.</text>
</comment>
<keyword evidence="1" id="KW-1133">Transmembrane helix</keyword>
<dbReference type="EMBL" id="JAJBIS010000001">
    <property type="protein sequence ID" value="MCF1348812.1"/>
    <property type="molecule type" value="Genomic_DNA"/>
</dbReference>
<feature type="transmembrane region" description="Helical" evidence="1">
    <location>
        <begin position="20"/>
        <end position="41"/>
    </location>
</feature>
<evidence type="ECO:0000313" key="2">
    <source>
        <dbReference type="EMBL" id="MCF1348812.1"/>
    </source>
</evidence>
<dbReference type="RefSeq" id="WP_016828990.1">
    <property type="nucleotide sequence ID" value="NZ_CAMXZD010000009.1"/>
</dbReference>
<evidence type="ECO:0008006" key="4">
    <source>
        <dbReference type="Google" id="ProtNLM"/>
    </source>
</evidence>
<proteinExistence type="predicted"/>